<dbReference type="Proteomes" id="UP000198287">
    <property type="component" value="Unassembled WGS sequence"/>
</dbReference>
<evidence type="ECO:0000256" key="11">
    <source>
        <dbReference type="PIRSR" id="PIRSR634016-4"/>
    </source>
</evidence>
<feature type="binding site" evidence="10">
    <location>
        <position position="310"/>
    </location>
    <ligand>
        <name>Zn(2+)</name>
        <dbReference type="ChEBI" id="CHEBI:29105"/>
        <note>catalytic</note>
    </ligand>
</feature>
<dbReference type="Gene3D" id="1.10.390.10">
    <property type="entry name" value="Neutral Protease Domain 2"/>
    <property type="match status" value="1"/>
</dbReference>
<comment type="subcellular location">
    <subcellularLocation>
        <location evidence="1">Cell membrane</location>
        <topology evidence="1">Lipid-anchor</topology>
        <topology evidence="1">GPI-anchor</topology>
    </subcellularLocation>
</comment>
<dbReference type="InterPro" id="IPR027268">
    <property type="entry name" value="Peptidase_M4/M1_CTD_sf"/>
</dbReference>
<evidence type="ECO:0000256" key="12">
    <source>
        <dbReference type="SAM" id="SignalP"/>
    </source>
</evidence>
<dbReference type="InterPro" id="IPR024571">
    <property type="entry name" value="ERAP1-like_C_dom"/>
</dbReference>
<dbReference type="GO" id="GO:0005737">
    <property type="term" value="C:cytoplasm"/>
    <property type="evidence" value="ECO:0007669"/>
    <property type="project" value="TreeGrafter"/>
</dbReference>
<evidence type="ECO:0000259" key="14">
    <source>
        <dbReference type="Pfam" id="PF11838"/>
    </source>
</evidence>
<dbReference type="OrthoDB" id="10031169at2759"/>
<evidence type="ECO:0000313" key="16">
    <source>
        <dbReference type="Proteomes" id="UP000198287"/>
    </source>
</evidence>
<evidence type="ECO:0000259" key="13">
    <source>
        <dbReference type="Pfam" id="PF01433"/>
    </source>
</evidence>
<keyword evidence="7 10" id="KW-0862">Zinc</keyword>
<accession>A0A226EWC9</accession>
<evidence type="ECO:0000256" key="4">
    <source>
        <dbReference type="ARBA" id="ARBA00022670"/>
    </source>
</evidence>
<dbReference type="FunFam" id="1.10.390.10:FF:000006">
    <property type="entry name" value="Puromycin-sensitive aminopeptidase"/>
    <property type="match status" value="1"/>
</dbReference>
<dbReference type="GO" id="GO:0006508">
    <property type="term" value="P:proteolysis"/>
    <property type="evidence" value="ECO:0007669"/>
    <property type="project" value="UniProtKB-KW"/>
</dbReference>
<keyword evidence="8" id="KW-0482">Metalloprotease</keyword>
<proteinExistence type="inferred from homology"/>
<evidence type="ECO:0000256" key="3">
    <source>
        <dbReference type="ARBA" id="ARBA00022438"/>
    </source>
</evidence>
<dbReference type="InterPro" id="IPR042097">
    <property type="entry name" value="Aminopeptidase_N-like_N_sf"/>
</dbReference>
<dbReference type="GO" id="GO:0005615">
    <property type="term" value="C:extracellular space"/>
    <property type="evidence" value="ECO:0007669"/>
    <property type="project" value="TreeGrafter"/>
</dbReference>
<dbReference type="SUPFAM" id="SSF55486">
    <property type="entry name" value="Metalloproteases ('zincins'), catalytic domain"/>
    <property type="match status" value="1"/>
</dbReference>
<evidence type="ECO:0000256" key="10">
    <source>
        <dbReference type="PIRSR" id="PIRSR634016-3"/>
    </source>
</evidence>
<keyword evidence="16" id="KW-1185">Reference proteome</keyword>
<feature type="binding site" evidence="10">
    <location>
        <position position="333"/>
    </location>
    <ligand>
        <name>Zn(2+)</name>
        <dbReference type="ChEBI" id="CHEBI:29105"/>
        <note>catalytic</note>
    </ligand>
</feature>
<protein>
    <submittedName>
        <fullName evidence="15">Aminopeptidase N</fullName>
    </submittedName>
</protein>
<dbReference type="STRING" id="158441.A0A226EWC9"/>
<comment type="similarity">
    <text evidence="2">Belongs to the peptidase M1 family.</text>
</comment>
<keyword evidence="5 10" id="KW-0479">Metal-binding</keyword>
<evidence type="ECO:0000256" key="2">
    <source>
        <dbReference type="ARBA" id="ARBA00010136"/>
    </source>
</evidence>
<dbReference type="InterPro" id="IPR001930">
    <property type="entry name" value="Peptidase_M1"/>
</dbReference>
<evidence type="ECO:0000256" key="9">
    <source>
        <dbReference type="PIRSR" id="PIRSR634016-1"/>
    </source>
</evidence>
<dbReference type="SUPFAM" id="SSF63737">
    <property type="entry name" value="Leukotriene A4 hydrolase N-terminal domain"/>
    <property type="match status" value="1"/>
</dbReference>
<dbReference type="Gene3D" id="2.60.40.1730">
    <property type="entry name" value="tricorn interacting facor f3 domain"/>
    <property type="match status" value="1"/>
</dbReference>
<evidence type="ECO:0000256" key="6">
    <source>
        <dbReference type="ARBA" id="ARBA00022801"/>
    </source>
</evidence>
<dbReference type="InterPro" id="IPR014782">
    <property type="entry name" value="Peptidase_M1_dom"/>
</dbReference>
<dbReference type="GO" id="GO:0042277">
    <property type="term" value="F:peptide binding"/>
    <property type="evidence" value="ECO:0007669"/>
    <property type="project" value="TreeGrafter"/>
</dbReference>
<comment type="caution">
    <text evidence="15">The sequence shown here is derived from an EMBL/GenBank/DDBJ whole genome shotgun (WGS) entry which is preliminary data.</text>
</comment>
<feature type="site" description="Transition state stabilizer" evidence="11">
    <location>
        <position position="396"/>
    </location>
</feature>
<dbReference type="AlphaFoldDB" id="A0A226EWC9"/>
<comment type="cofactor">
    <cofactor evidence="10">
        <name>Zn(2+)</name>
        <dbReference type="ChEBI" id="CHEBI:29105"/>
    </cofactor>
    <text evidence="10">Binds 1 zinc ion per subunit.</text>
</comment>
<evidence type="ECO:0000256" key="8">
    <source>
        <dbReference type="ARBA" id="ARBA00023049"/>
    </source>
</evidence>
<dbReference type="PANTHER" id="PTHR11533:SF294">
    <property type="entry name" value="THYROTROPIN-RELEASING HORMONE-DEGRADING ECTOENZYME"/>
    <property type="match status" value="1"/>
</dbReference>
<feature type="signal peptide" evidence="12">
    <location>
        <begin position="1"/>
        <end position="17"/>
    </location>
</feature>
<feature type="domain" description="Peptidase M1 membrane alanine aminopeptidase" evidence="13">
    <location>
        <begin position="239"/>
        <end position="466"/>
    </location>
</feature>
<dbReference type="GO" id="GO:0070006">
    <property type="term" value="F:metalloaminopeptidase activity"/>
    <property type="evidence" value="ECO:0007669"/>
    <property type="project" value="TreeGrafter"/>
</dbReference>
<evidence type="ECO:0000256" key="7">
    <source>
        <dbReference type="ARBA" id="ARBA00022833"/>
    </source>
</evidence>
<evidence type="ECO:0000313" key="15">
    <source>
        <dbReference type="EMBL" id="OXA61829.1"/>
    </source>
</evidence>
<dbReference type="Gene3D" id="2.60.40.1910">
    <property type="match status" value="1"/>
</dbReference>
<feature type="chain" id="PRO_5012850201" evidence="12">
    <location>
        <begin position="18"/>
        <end position="611"/>
    </location>
</feature>
<dbReference type="PRINTS" id="PR00756">
    <property type="entry name" value="ALADIPTASE"/>
</dbReference>
<dbReference type="GO" id="GO:0005886">
    <property type="term" value="C:plasma membrane"/>
    <property type="evidence" value="ECO:0007669"/>
    <property type="project" value="UniProtKB-SubCell"/>
</dbReference>
<evidence type="ECO:0000256" key="1">
    <source>
        <dbReference type="ARBA" id="ARBA00004609"/>
    </source>
</evidence>
<dbReference type="CDD" id="cd09601">
    <property type="entry name" value="M1_APN-Q_like"/>
    <property type="match status" value="1"/>
</dbReference>
<feature type="domain" description="ERAP1-like C-terminal" evidence="14">
    <location>
        <begin position="541"/>
        <end position="594"/>
    </location>
</feature>
<dbReference type="EMBL" id="LNIX01000001">
    <property type="protein sequence ID" value="OXA61829.1"/>
    <property type="molecule type" value="Genomic_DNA"/>
</dbReference>
<reference evidence="15 16" key="1">
    <citation type="submission" date="2015-12" db="EMBL/GenBank/DDBJ databases">
        <title>The genome of Folsomia candida.</title>
        <authorList>
            <person name="Faddeeva A."/>
            <person name="Derks M.F."/>
            <person name="Anvar Y."/>
            <person name="Smit S."/>
            <person name="Van Straalen N."/>
            <person name="Roelofs D."/>
        </authorList>
    </citation>
    <scope>NUCLEOTIDE SEQUENCE [LARGE SCALE GENOMIC DNA]</scope>
    <source>
        <strain evidence="15 16">VU population</strain>
        <tissue evidence="15">Whole body</tissue>
    </source>
</reference>
<dbReference type="GO" id="GO:0008270">
    <property type="term" value="F:zinc ion binding"/>
    <property type="evidence" value="ECO:0007669"/>
    <property type="project" value="InterPro"/>
</dbReference>
<name>A0A226EWC9_FOLCA</name>
<dbReference type="PANTHER" id="PTHR11533">
    <property type="entry name" value="PROTEASE M1 ZINC METALLOPROTEASE"/>
    <property type="match status" value="1"/>
</dbReference>
<dbReference type="GO" id="GO:0043171">
    <property type="term" value="P:peptide catabolic process"/>
    <property type="evidence" value="ECO:0007669"/>
    <property type="project" value="TreeGrafter"/>
</dbReference>
<dbReference type="OMA" id="RCITHEL"/>
<dbReference type="Pfam" id="PF01433">
    <property type="entry name" value="Peptidase_M1"/>
    <property type="match status" value="1"/>
</dbReference>
<dbReference type="InterPro" id="IPR034016">
    <property type="entry name" value="M1_APN-typ"/>
</dbReference>
<keyword evidence="4" id="KW-0645">Protease</keyword>
<evidence type="ECO:0000256" key="5">
    <source>
        <dbReference type="ARBA" id="ARBA00022723"/>
    </source>
</evidence>
<organism evidence="15 16">
    <name type="scientific">Folsomia candida</name>
    <name type="common">Springtail</name>
    <dbReference type="NCBI Taxonomy" id="158441"/>
    <lineage>
        <taxon>Eukaryota</taxon>
        <taxon>Metazoa</taxon>
        <taxon>Ecdysozoa</taxon>
        <taxon>Arthropoda</taxon>
        <taxon>Hexapoda</taxon>
        <taxon>Collembola</taxon>
        <taxon>Entomobryomorpha</taxon>
        <taxon>Isotomoidea</taxon>
        <taxon>Isotomidae</taxon>
        <taxon>Proisotominae</taxon>
        <taxon>Folsomia</taxon>
    </lineage>
</organism>
<dbReference type="Gene3D" id="1.25.50.20">
    <property type="match status" value="1"/>
</dbReference>
<dbReference type="InterPro" id="IPR050344">
    <property type="entry name" value="Peptidase_M1_aminopeptidases"/>
</dbReference>
<dbReference type="Pfam" id="PF11838">
    <property type="entry name" value="ERAP1_C"/>
    <property type="match status" value="1"/>
</dbReference>
<keyword evidence="3 15" id="KW-0031">Aminopeptidase</keyword>
<feature type="active site" description="Proton acceptor" evidence="9">
    <location>
        <position position="311"/>
    </location>
</feature>
<sequence length="611" mass="68851">MKITFLFLLLAVGGSISHPPLQIEPSPRFRPVNPVKHKAPVSPLYRLNDTWIPSTYVVEIKVVLDNAPAGEVPYTARSRVQISFTVKERVNSITLHANLLTGLAFRLTNEAGVDIPLSPYVVDKEVEKHFLHIPLLSGVLEPGVTYKLHAESLASIFRDGRTNALYLSSYLTEFGDTNPEPGLVGWVRSKFTTTLKMPTYLFAFTIAEYEYVTADAGLFAKPVRVWSTPNHIRDGLGNYSVNLTAKLLSFFDTFFNTTYPMEKVDSATVTHKSSAMENWGLILYRTDLLMYSPLVSLETSKNAIASIVSHEVAHQNFGNLVTCKWWSEIWLNEGFATYLSYMGVDAVAPEFRHGEWQLNDALQPALAYDSGPDSHPLKNSGLTPAEIDSYFSTITYEKGASINRMVEAFLTKETFKKGLIRYLEAKKFLGAEQDDLFVHLQQAAVEDGRVSTFPPGTDVKTILDTWTTQAGHPLVRVSVHSVHGDVLISQERYSDTNSPNLWYVPITVVTQDSPPLPNHVPTLWLSNNQRTTTYDNFPGKWIMLNADATGFYRVLYDAELTLLIQRQLRNDPSKISPLSRTQLLDDYFNLAYKGIFRNFMFPDILHFLFLV</sequence>
<keyword evidence="12" id="KW-0732">Signal</keyword>
<keyword evidence="6" id="KW-0378">Hydrolase</keyword>
<gene>
    <name evidence="15" type="ORF">Fcan01_00009</name>
</gene>
<feature type="binding site" evidence="10">
    <location>
        <position position="314"/>
    </location>
    <ligand>
        <name>Zn(2+)</name>
        <dbReference type="ChEBI" id="CHEBI:29105"/>
        <note>catalytic</note>
    </ligand>
</feature>